<comment type="caution">
    <text evidence="2">The sequence shown here is derived from an EMBL/GenBank/DDBJ whole genome shotgun (WGS) entry which is preliminary data.</text>
</comment>
<feature type="domain" description="Endonuclease/exonuclease/phosphatase" evidence="1">
    <location>
        <begin position="44"/>
        <end position="154"/>
    </location>
</feature>
<feature type="non-terminal residue" evidence="2">
    <location>
        <position position="1"/>
    </location>
</feature>
<dbReference type="Proteomes" id="UP000292052">
    <property type="component" value="Unassembled WGS sequence"/>
</dbReference>
<reference evidence="2 3" key="1">
    <citation type="submission" date="2017-03" db="EMBL/GenBank/DDBJ databases">
        <title>Genome of the blue death feigning beetle - Asbolus verrucosus.</title>
        <authorList>
            <person name="Rider S.D."/>
        </authorList>
    </citation>
    <scope>NUCLEOTIDE SEQUENCE [LARGE SCALE GENOMIC DNA]</scope>
    <source>
        <strain evidence="2">Butters</strain>
        <tissue evidence="2">Head and leg muscle</tissue>
    </source>
</reference>
<keyword evidence="3" id="KW-1185">Reference proteome</keyword>
<sequence length="163" mass="17859">GDNDRRGVALLINSNLASTAHSLPNHLIRLNAVAANLIINDLIILIISFYIPANTQVPDDLLQYASQNRHTIIMGDFNARHTDFGDIDSNPTGRSLIQTTTNLPLQRLYNTEPTFINARGASISDHIFVSEQLLPLVNPHSSIGTTVTSDHLPLTTQKPSTDK</sequence>
<dbReference type="STRING" id="1661398.A0A482VMU5"/>
<proteinExistence type="predicted"/>
<dbReference type="OrthoDB" id="6773947at2759"/>
<evidence type="ECO:0000313" key="2">
    <source>
        <dbReference type="EMBL" id="RZC33986.1"/>
    </source>
</evidence>
<dbReference type="PANTHER" id="PTHR33273">
    <property type="entry name" value="DOMAIN-CONTAINING PROTEIN, PUTATIVE-RELATED"/>
    <property type="match status" value="1"/>
</dbReference>
<dbReference type="AlphaFoldDB" id="A0A482VMU5"/>
<protein>
    <submittedName>
        <fullName evidence="2">Exo endo phos 2 domain containing protein</fullName>
    </submittedName>
</protein>
<dbReference type="EMBL" id="QDEB01084016">
    <property type="protein sequence ID" value="RZC33986.1"/>
    <property type="molecule type" value="Genomic_DNA"/>
</dbReference>
<dbReference type="Pfam" id="PF14529">
    <property type="entry name" value="Exo_endo_phos_2"/>
    <property type="match status" value="1"/>
</dbReference>
<dbReference type="InterPro" id="IPR005135">
    <property type="entry name" value="Endo/exonuclease/phosphatase"/>
</dbReference>
<dbReference type="SUPFAM" id="SSF56219">
    <property type="entry name" value="DNase I-like"/>
    <property type="match status" value="1"/>
</dbReference>
<dbReference type="InterPro" id="IPR036691">
    <property type="entry name" value="Endo/exonu/phosph_ase_sf"/>
</dbReference>
<dbReference type="Gene3D" id="3.60.10.10">
    <property type="entry name" value="Endonuclease/exonuclease/phosphatase"/>
    <property type="match status" value="1"/>
</dbReference>
<organism evidence="2 3">
    <name type="scientific">Asbolus verrucosus</name>
    <name type="common">Desert ironclad beetle</name>
    <dbReference type="NCBI Taxonomy" id="1661398"/>
    <lineage>
        <taxon>Eukaryota</taxon>
        <taxon>Metazoa</taxon>
        <taxon>Ecdysozoa</taxon>
        <taxon>Arthropoda</taxon>
        <taxon>Hexapoda</taxon>
        <taxon>Insecta</taxon>
        <taxon>Pterygota</taxon>
        <taxon>Neoptera</taxon>
        <taxon>Endopterygota</taxon>
        <taxon>Coleoptera</taxon>
        <taxon>Polyphaga</taxon>
        <taxon>Cucujiformia</taxon>
        <taxon>Tenebrionidae</taxon>
        <taxon>Pimeliinae</taxon>
        <taxon>Asbolus</taxon>
    </lineage>
</organism>
<evidence type="ECO:0000313" key="3">
    <source>
        <dbReference type="Proteomes" id="UP000292052"/>
    </source>
</evidence>
<evidence type="ECO:0000259" key="1">
    <source>
        <dbReference type="Pfam" id="PF14529"/>
    </source>
</evidence>
<gene>
    <name evidence="2" type="ORF">BDFB_009413</name>
</gene>
<dbReference type="PANTHER" id="PTHR33273:SF2">
    <property type="entry name" value="ENDONUCLEASE_EXONUCLEASE_PHOSPHATASE DOMAIN-CONTAINING PROTEIN"/>
    <property type="match status" value="1"/>
</dbReference>
<name>A0A482VMU5_ASBVE</name>
<dbReference type="GO" id="GO:0003824">
    <property type="term" value="F:catalytic activity"/>
    <property type="evidence" value="ECO:0007669"/>
    <property type="project" value="InterPro"/>
</dbReference>
<accession>A0A482VMU5</accession>